<organism evidence="3 4">
    <name type="scientific">Glutamicibacter protophormiae</name>
    <name type="common">Brevibacterium protophormiae</name>
    <dbReference type="NCBI Taxonomy" id="37930"/>
    <lineage>
        <taxon>Bacteria</taxon>
        <taxon>Bacillati</taxon>
        <taxon>Actinomycetota</taxon>
        <taxon>Actinomycetes</taxon>
        <taxon>Micrococcales</taxon>
        <taxon>Micrococcaceae</taxon>
        <taxon>Glutamicibacter</taxon>
    </lineage>
</organism>
<dbReference type="SUPFAM" id="SSF55166">
    <property type="entry name" value="Hedgehog/DD-peptidase"/>
    <property type="match status" value="1"/>
</dbReference>
<evidence type="ECO:0000313" key="3">
    <source>
        <dbReference type="EMBL" id="MBP2398921.1"/>
    </source>
</evidence>
<keyword evidence="4" id="KW-1185">Reference proteome</keyword>
<dbReference type="Proteomes" id="UP001195422">
    <property type="component" value="Unassembled WGS sequence"/>
</dbReference>
<evidence type="ECO:0000313" key="4">
    <source>
        <dbReference type="Proteomes" id="UP001195422"/>
    </source>
</evidence>
<dbReference type="EMBL" id="JAGIOJ010000001">
    <property type="protein sequence ID" value="MBP2398921.1"/>
    <property type="molecule type" value="Genomic_DNA"/>
</dbReference>
<dbReference type="InterPro" id="IPR009045">
    <property type="entry name" value="Zn_M74/Hedgehog-like"/>
</dbReference>
<evidence type="ECO:0000259" key="2">
    <source>
        <dbReference type="Pfam" id="PF13539"/>
    </source>
</evidence>
<dbReference type="Pfam" id="PF13539">
    <property type="entry name" value="Peptidase_M15_4"/>
    <property type="match status" value="1"/>
</dbReference>
<protein>
    <submittedName>
        <fullName evidence="3">Peptidoglycan hydrolase-like protein with peptidoglycan-binding domain</fullName>
    </submittedName>
</protein>
<gene>
    <name evidence="3" type="ORF">JOF39_002002</name>
</gene>
<dbReference type="InterPro" id="IPR036365">
    <property type="entry name" value="PGBD-like_sf"/>
</dbReference>
<feature type="region of interest" description="Disordered" evidence="1">
    <location>
        <begin position="148"/>
        <end position="169"/>
    </location>
</feature>
<dbReference type="InterPro" id="IPR039561">
    <property type="entry name" value="Peptidase_M15C"/>
</dbReference>
<comment type="caution">
    <text evidence="3">The sequence shown here is derived from an EMBL/GenBank/DDBJ whole genome shotgun (WGS) entry which is preliminary data.</text>
</comment>
<name>A0ABS4XQY5_GLUPR</name>
<dbReference type="Gene3D" id="3.30.1380.10">
    <property type="match status" value="1"/>
</dbReference>
<accession>A0ABS4XQY5</accession>
<proteinExistence type="predicted"/>
<dbReference type="SUPFAM" id="SSF47090">
    <property type="entry name" value="PGBD-like"/>
    <property type="match status" value="1"/>
</dbReference>
<dbReference type="RefSeq" id="WP_188947686.1">
    <property type="nucleotide sequence ID" value="NZ_BMPH01000003.1"/>
</dbReference>
<feature type="domain" description="Peptidase M15C" evidence="2">
    <location>
        <begin position="67"/>
        <end position="130"/>
    </location>
</feature>
<sequence length="278" mass="30450">MALTRLGWDVLEPGSNRLTNLFWITGKVRNGDAHTILNELGRRFNSEVEAIRKDWSWGYAKRPVRGASVASEHSAGVAVDFNAPAHGLGLSGTFSAVQVKAIRKILADLDGAVRWGGDYGGRKDEMHFELQGGVAKLAKVAAKINGGMGDVKPAGKPSKPKPAGKRPTDYKDLEIDGKFGSASAEAVQILMSQIGLYEREIDKKAGEHTWAAVQEWLNGLGYYKRDVDGDFSKHSVIALQQFLAKKGHLDTRKWLIDGKFGAETIKAFQRYLNTQNGK</sequence>
<evidence type="ECO:0000256" key="1">
    <source>
        <dbReference type="SAM" id="MobiDB-lite"/>
    </source>
</evidence>
<reference evidence="3 4" key="1">
    <citation type="submission" date="2021-03" db="EMBL/GenBank/DDBJ databases">
        <title>Sequencing the genomes of 1000 actinobacteria strains.</title>
        <authorList>
            <person name="Klenk H.-P."/>
        </authorList>
    </citation>
    <scope>NUCLEOTIDE SEQUENCE [LARGE SCALE GENOMIC DNA]</scope>
    <source>
        <strain evidence="3 4">DSM 20168</strain>
    </source>
</reference>